<evidence type="ECO:0000313" key="5">
    <source>
        <dbReference type="Proteomes" id="UP000654918"/>
    </source>
</evidence>
<gene>
    <name evidence="4" type="ORF">CPLU01_00975</name>
</gene>
<accession>A0A8H6NQC6</accession>
<dbReference type="AlphaFoldDB" id="A0A8H6NQC6"/>
<dbReference type="Proteomes" id="UP000654918">
    <property type="component" value="Unassembled WGS sequence"/>
</dbReference>
<evidence type="ECO:0000259" key="3">
    <source>
        <dbReference type="Pfam" id="PF04082"/>
    </source>
</evidence>
<keyword evidence="5" id="KW-1185">Reference proteome</keyword>
<dbReference type="GO" id="GO:0000981">
    <property type="term" value="F:DNA-binding transcription factor activity, RNA polymerase II-specific"/>
    <property type="evidence" value="ECO:0007669"/>
    <property type="project" value="InterPro"/>
</dbReference>
<evidence type="ECO:0000256" key="1">
    <source>
        <dbReference type="ARBA" id="ARBA00022723"/>
    </source>
</evidence>
<dbReference type="InterPro" id="IPR053187">
    <property type="entry name" value="Notoamide_regulator"/>
</dbReference>
<dbReference type="EMBL" id="WIGO01000006">
    <property type="protein sequence ID" value="KAF6840604.1"/>
    <property type="molecule type" value="Genomic_DNA"/>
</dbReference>
<dbReference type="GO" id="GO:0008270">
    <property type="term" value="F:zinc ion binding"/>
    <property type="evidence" value="ECO:0007669"/>
    <property type="project" value="InterPro"/>
</dbReference>
<dbReference type="InterPro" id="IPR001138">
    <property type="entry name" value="Zn2Cys6_DnaBD"/>
</dbReference>
<organism evidence="4 5">
    <name type="scientific">Colletotrichum plurivorum</name>
    <dbReference type="NCBI Taxonomy" id="2175906"/>
    <lineage>
        <taxon>Eukaryota</taxon>
        <taxon>Fungi</taxon>
        <taxon>Dikarya</taxon>
        <taxon>Ascomycota</taxon>
        <taxon>Pezizomycotina</taxon>
        <taxon>Sordariomycetes</taxon>
        <taxon>Hypocreomycetidae</taxon>
        <taxon>Glomerellales</taxon>
        <taxon>Glomerellaceae</taxon>
        <taxon>Colletotrichum</taxon>
        <taxon>Colletotrichum orchidearum species complex</taxon>
    </lineage>
</organism>
<keyword evidence="1" id="KW-0479">Metal-binding</keyword>
<reference evidence="4" key="1">
    <citation type="journal article" date="2020" name="Phytopathology">
        <title>Genome Sequence Resources of Colletotrichum truncatum, C. plurivorum, C. musicola, and C. sojae: Four Species Pathogenic to Soybean (Glycine max).</title>
        <authorList>
            <person name="Rogerio F."/>
            <person name="Boufleur T.R."/>
            <person name="Ciampi-Guillardi M."/>
            <person name="Sukno S.A."/>
            <person name="Thon M.R."/>
            <person name="Massola Junior N.S."/>
            <person name="Baroncelli R."/>
        </authorList>
    </citation>
    <scope>NUCLEOTIDE SEQUENCE</scope>
    <source>
        <strain evidence="4">LFN00145</strain>
    </source>
</reference>
<dbReference type="Pfam" id="PF04082">
    <property type="entry name" value="Fungal_trans"/>
    <property type="match status" value="1"/>
</dbReference>
<dbReference type="GO" id="GO:0006351">
    <property type="term" value="P:DNA-templated transcription"/>
    <property type="evidence" value="ECO:0007669"/>
    <property type="project" value="InterPro"/>
</dbReference>
<protein>
    <submittedName>
        <fullName evidence="4">C6 transcription factor</fullName>
    </submittedName>
</protein>
<dbReference type="GO" id="GO:0003677">
    <property type="term" value="F:DNA binding"/>
    <property type="evidence" value="ECO:0007669"/>
    <property type="project" value="InterPro"/>
</dbReference>
<dbReference type="PANTHER" id="PTHR47256:SF1">
    <property type="entry name" value="ZN(II)2CYS6 TRANSCRIPTION FACTOR (EUROFUNG)"/>
    <property type="match status" value="1"/>
</dbReference>
<dbReference type="PANTHER" id="PTHR47256">
    <property type="entry name" value="ZN(II)2CYS6 TRANSCRIPTION FACTOR (EUROFUNG)-RELATED"/>
    <property type="match status" value="1"/>
</dbReference>
<proteinExistence type="predicted"/>
<name>A0A8H6NQC6_9PEZI</name>
<dbReference type="CDD" id="cd00067">
    <property type="entry name" value="GAL4"/>
    <property type="match status" value="1"/>
</dbReference>
<feature type="domain" description="Xylanolytic transcriptional activator regulatory" evidence="3">
    <location>
        <begin position="202"/>
        <end position="378"/>
    </location>
</feature>
<dbReference type="InterPro" id="IPR007219">
    <property type="entry name" value="XnlR_reg_dom"/>
</dbReference>
<evidence type="ECO:0000313" key="4">
    <source>
        <dbReference type="EMBL" id="KAF6840604.1"/>
    </source>
</evidence>
<sequence>MRSLFDSSKCTGERPACRLCASRRTLCQYSTRPGESRQQALSRKNEDLKQRATVYEEAIALLRTLPEDAAQDVLQRLRSGTDITTVVNHVQAGDVLLQMAVVPESQLRYVFPYLPEMPAVYIRDNPYLESRIYEAASLSSTQGLAGTPTGIGGEGEAPQELQSAYLRPFHAAHVVDSRLPDAKMSSWTNVCQDDPLMRDLLSTFFRCEYQFAAAFQKDLFLEDLISQGSDFCSSLLVNIVLAYACVCYPHFPNRVEYWNPQTLVYRFLAEAKRLWELEASVPRITTIQAGILFSVFHNLCGLDEIGQPYRIHAVNLAQKLRLFSCTSCMEGRAKRDGWAYTAWALYNWETLVAFSFMIPPLVTKPPDWPLPDPSQDQRWYGEIWLQYPLVSKPSPTYFGHIFHARSRFRVIMNEYCEAAFSPKPHLDLENANGLHERLKLWYGNLPQPLTPKSIVLPGHLQLHIYYYHLILMMYEPLQAADKSYDAALQKTILEAKRFLQTLVRLYYLRHGFETMDLFVVIPLMVMGYDCIDALGEAKPETELEVLRSTLLLVAKGLQNQRRNHYLAEALFRVIRGRMRPQEVALLRRTLNYDEDKEEADHAKMQAVRSHWPVSIVKKQGEMDSYVLANLVESYGSLGVGDAEGSTTVTQTPARVEAERLNAR</sequence>
<comment type="caution">
    <text evidence="4">The sequence shown here is derived from an EMBL/GenBank/DDBJ whole genome shotgun (WGS) entry which is preliminary data.</text>
</comment>
<dbReference type="Gene3D" id="4.10.240.10">
    <property type="entry name" value="Zn(2)-C6 fungal-type DNA-binding domain"/>
    <property type="match status" value="1"/>
</dbReference>
<dbReference type="InterPro" id="IPR036864">
    <property type="entry name" value="Zn2-C6_fun-type_DNA-bd_sf"/>
</dbReference>
<dbReference type="CDD" id="cd12148">
    <property type="entry name" value="fungal_TF_MHR"/>
    <property type="match status" value="1"/>
</dbReference>
<keyword evidence="2" id="KW-0539">Nucleus</keyword>
<evidence type="ECO:0000256" key="2">
    <source>
        <dbReference type="ARBA" id="ARBA00023242"/>
    </source>
</evidence>